<dbReference type="InterPro" id="IPR001123">
    <property type="entry name" value="LeuE-type"/>
</dbReference>
<keyword evidence="5 6" id="KW-0472">Membrane</keyword>
<evidence type="ECO:0000256" key="2">
    <source>
        <dbReference type="ARBA" id="ARBA00022475"/>
    </source>
</evidence>
<sequence>MIAPGDLAAIVGLNLVGAAAPGPDIVLLTRTATRSRKHAWATLAGTQTGVLMWVSLTVVGAAAVLTAFPRALNVVQMVGGAFLIFMGISNALQGWRERNDPPKGLEEAAGKLGSLPGSYLRGLSTNLANPKIVLALSAMIAPLLPPNPSTLSAVVVIASLWLSSMALMAVVAQVVSTEKVRRKLLAAGPRIDMGAGAFFLVVGIVFAARGAGGMA</sequence>
<feature type="transmembrane region" description="Helical" evidence="6">
    <location>
        <begin position="193"/>
        <end position="212"/>
    </location>
</feature>
<feature type="transmembrane region" description="Helical" evidence="6">
    <location>
        <begin position="74"/>
        <end position="92"/>
    </location>
</feature>
<keyword evidence="2" id="KW-1003">Cell membrane</keyword>
<dbReference type="STRING" id="1203190.GCA_000312345_00392"/>
<dbReference type="Proteomes" id="UP000182237">
    <property type="component" value="Chromosome I"/>
</dbReference>
<dbReference type="PANTHER" id="PTHR30086:SF17">
    <property type="entry name" value="LYSE FAMILY TRANSLOCATOR"/>
    <property type="match status" value="1"/>
</dbReference>
<name>A0A1H1M0U5_9CORY</name>
<evidence type="ECO:0000256" key="3">
    <source>
        <dbReference type="ARBA" id="ARBA00022692"/>
    </source>
</evidence>
<feature type="transmembrane region" description="Helical" evidence="6">
    <location>
        <begin position="50"/>
        <end position="68"/>
    </location>
</feature>
<gene>
    <name evidence="7" type="ORF">SAMN04488539_0380</name>
</gene>
<dbReference type="GO" id="GO:0005886">
    <property type="term" value="C:plasma membrane"/>
    <property type="evidence" value="ECO:0007669"/>
    <property type="project" value="UniProtKB-SubCell"/>
</dbReference>
<proteinExistence type="predicted"/>
<evidence type="ECO:0000313" key="8">
    <source>
        <dbReference type="Proteomes" id="UP000182237"/>
    </source>
</evidence>
<keyword evidence="3 6" id="KW-0812">Transmembrane</keyword>
<comment type="subcellular location">
    <subcellularLocation>
        <location evidence="1">Cell membrane</location>
        <topology evidence="1">Multi-pass membrane protein</topology>
    </subcellularLocation>
</comment>
<evidence type="ECO:0000256" key="5">
    <source>
        <dbReference type="ARBA" id="ARBA00023136"/>
    </source>
</evidence>
<keyword evidence="8" id="KW-1185">Reference proteome</keyword>
<dbReference type="PANTHER" id="PTHR30086">
    <property type="entry name" value="ARGININE EXPORTER PROTEIN ARGO"/>
    <property type="match status" value="1"/>
</dbReference>
<dbReference type="EMBL" id="LT629765">
    <property type="protein sequence ID" value="SDR79639.1"/>
    <property type="molecule type" value="Genomic_DNA"/>
</dbReference>
<reference evidence="7 8" key="1">
    <citation type="submission" date="2016-10" db="EMBL/GenBank/DDBJ databases">
        <authorList>
            <person name="de Groot N.N."/>
        </authorList>
    </citation>
    <scope>NUCLEOTIDE SEQUENCE [LARGE SCALE GENOMIC DNA]</scope>
    <source>
        <strain evidence="7 8">DSM 45434</strain>
    </source>
</reference>
<organism evidence="7 8">
    <name type="scientific">Corynebacterium timonense</name>
    <dbReference type="NCBI Taxonomy" id="441500"/>
    <lineage>
        <taxon>Bacteria</taxon>
        <taxon>Bacillati</taxon>
        <taxon>Actinomycetota</taxon>
        <taxon>Actinomycetes</taxon>
        <taxon>Mycobacteriales</taxon>
        <taxon>Corynebacteriaceae</taxon>
        <taxon>Corynebacterium</taxon>
    </lineage>
</organism>
<evidence type="ECO:0000313" key="7">
    <source>
        <dbReference type="EMBL" id="SDR79639.1"/>
    </source>
</evidence>
<feature type="transmembrane region" description="Helical" evidence="6">
    <location>
        <begin position="6"/>
        <end position="29"/>
    </location>
</feature>
<dbReference type="RefSeq" id="WP_019193261.1">
    <property type="nucleotide sequence ID" value="NZ_LT629765.1"/>
</dbReference>
<protein>
    <submittedName>
        <fullName evidence="7">Threonine/homoserine/homoserine lactone efflux protein</fullName>
    </submittedName>
</protein>
<dbReference type="eggNOG" id="COG1280">
    <property type="taxonomic scope" value="Bacteria"/>
</dbReference>
<dbReference type="Pfam" id="PF01810">
    <property type="entry name" value="LysE"/>
    <property type="match status" value="1"/>
</dbReference>
<dbReference type="AlphaFoldDB" id="A0A1H1M0U5"/>
<feature type="transmembrane region" description="Helical" evidence="6">
    <location>
        <begin position="151"/>
        <end position="172"/>
    </location>
</feature>
<evidence type="ECO:0000256" key="6">
    <source>
        <dbReference type="SAM" id="Phobius"/>
    </source>
</evidence>
<evidence type="ECO:0000256" key="1">
    <source>
        <dbReference type="ARBA" id="ARBA00004651"/>
    </source>
</evidence>
<keyword evidence="4 6" id="KW-1133">Transmembrane helix</keyword>
<accession>A0A1H1M0U5</accession>
<evidence type="ECO:0000256" key="4">
    <source>
        <dbReference type="ARBA" id="ARBA00022989"/>
    </source>
</evidence>
<dbReference type="GO" id="GO:0015171">
    <property type="term" value="F:amino acid transmembrane transporter activity"/>
    <property type="evidence" value="ECO:0007669"/>
    <property type="project" value="TreeGrafter"/>
</dbReference>